<dbReference type="InterPro" id="IPR015914">
    <property type="entry name" value="PAPs_N"/>
</dbReference>
<dbReference type="OrthoDB" id="2136302at2759"/>
<keyword evidence="1 4" id="KW-0732">Signal</keyword>
<dbReference type="InterPro" id="IPR039331">
    <property type="entry name" value="PAPs-like"/>
</dbReference>
<keyword evidence="2" id="KW-0677">Repeat</keyword>
<dbReference type="EC" id="3.1.3.2" evidence="4"/>
<dbReference type="EMBL" id="MCOG01000049">
    <property type="protein sequence ID" value="ORY66869.1"/>
    <property type="molecule type" value="Genomic_DNA"/>
</dbReference>
<name>A0A1Y2E5T2_9FUNG</name>
<feature type="domain" description="CBM10" evidence="5">
    <location>
        <begin position="758"/>
        <end position="794"/>
    </location>
</feature>
<gene>
    <name evidence="6" type="ORF">LY90DRAFT_219071</name>
</gene>
<protein>
    <recommendedName>
        <fullName evidence="4">Purple acid phosphatase</fullName>
        <ecNumber evidence="4">3.1.3.2</ecNumber>
    </recommendedName>
</protein>
<organism evidence="6 7">
    <name type="scientific">Neocallimastix californiae</name>
    <dbReference type="NCBI Taxonomy" id="1754190"/>
    <lineage>
        <taxon>Eukaryota</taxon>
        <taxon>Fungi</taxon>
        <taxon>Fungi incertae sedis</taxon>
        <taxon>Chytridiomycota</taxon>
        <taxon>Chytridiomycota incertae sedis</taxon>
        <taxon>Neocallimastigomycetes</taxon>
        <taxon>Neocallimastigales</taxon>
        <taxon>Neocallimastigaceae</taxon>
        <taxon>Neocallimastix</taxon>
    </lineage>
</organism>
<dbReference type="InterPro" id="IPR002883">
    <property type="entry name" value="CBM10/Dockerin_dom"/>
</dbReference>
<evidence type="ECO:0000313" key="6">
    <source>
        <dbReference type="EMBL" id="ORY66869.1"/>
    </source>
</evidence>
<evidence type="ECO:0000259" key="5">
    <source>
        <dbReference type="PROSITE" id="PS51763"/>
    </source>
</evidence>
<evidence type="ECO:0000256" key="1">
    <source>
        <dbReference type="ARBA" id="ARBA00022729"/>
    </source>
</evidence>
<dbReference type="PANTHER" id="PTHR22953:SF153">
    <property type="entry name" value="PURPLE ACID PHOSPHATASE"/>
    <property type="match status" value="1"/>
</dbReference>
<dbReference type="Gene3D" id="3.60.21.10">
    <property type="match status" value="1"/>
</dbReference>
<dbReference type="PROSITE" id="PS51763">
    <property type="entry name" value="CBM10"/>
    <property type="match status" value="7"/>
</dbReference>
<feature type="domain" description="CBM10" evidence="5">
    <location>
        <begin position="801"/>
        <end position="837"/>
    </location>
</feature>
<dbReference type="SUPFAM" id="SSF64571">
    <property type="entry name" value="Cellulose docking domain, dockering"/>
    <property type="match status" value="7"/>
</dbReference>
<evidence type="ECO:0000256" key="2">
    <source>
        <dbReference type="ARBA" id="ARBA00022737"/>
    </source>
</evidence>
<evidence type="ECO:0000313" key="7">
    <source>
        <dbReference type="Proteomes" id="UP000193920"/>
    </source>
</evidence>
<feature type="domain" description="CBM10" evidence="5">
    <location>
        <begin position="21"/>
        <end position="57"/>
    </location>
</feature>
<feature type="chain" id="PRO_5011811739" description="Purple acid phosphatase" evidence="4">
    <location>
        <begin position="18"/>
        <end position="837"/>
    </location>
</feature>
<evidence type="ECO:0000256" key="3">
    <source>
        <dbReference type="ARBA" id="ARBA00022801"/>
    </source>
</evidence>
<comment type="similarity">
    <text evidence="4">Belongs to the metallophosphoesterase superfamily. Purple acid phosphatase family.</text>
</comment>
<dbReference type="InterPro" id="IPR004843">
    <property type="entry name" value="Calcineurin-like_PHP"/>
</dbReference>
<keyword evidence="3 4" id="KW-0378">Hydrolase</keyword>
<dbReference type="PANTHER" id="PTHR22953">
    <property type="entry name" value="ACID PHOSPHATASE RELATED"/>
    <property type="match status" value="1"/>
</dbReference>
<feature type="domain" description="CBM10" evidence="5">
    <location>
        <begin position="715"/>
        <end position="752"/>
    </location>
</feature>
<dbReference type="Pfam" id="PF00149">
    <property type="entry name" value="Metallophos"/>
    <property type="match status" value="1"/>
</dbReference>
<sequence>MKYLIIILSILVLSINAKSSDCWSEKYGYPCCPKSKVITVDKHGKWGIENGDYCGVSPYCFAEVLGYKCCEDQNGPRTSIDADGEWYEDKYGNWCGYSNSTSRWNDREKFDETRKEWEAFKKKWDKEYSKDLERLSVFVGEDESKLNFGWYSSTKSSPIIRFYTNKDKSEYKDFTGSVEYYKKINGKKYYSNKVTVTGLKRNKTYYYRRSLNGEWESSVKFKTYDPDNFNFIFVGDPQIGGASNHISVKDLYSPLTVEEGTRNDAFNWNMTVYDSFKFSREPSVYLSAGDQADTDLHRAFSSDPYKSQEEYDLDDYRQEVEYSAFLLPELLKTIPSATAVGNHDSFTENFRHHFNTPNSYLNPEYTDIIPGYNYFFKFNNVLVVVLETNYGTCDDFTNVISKAIKKYPSTDWRIAMFHHDIYGNGEYHSQDPQITEVLRPCLTKLLYRNEFDLAISGHDHVYSASHFVTYDKESEKGYAVNEIKKGNVYKNPKGTFYLTANCSTGSKLYTFIDKKPSYIYHYKQTFSSTFGILEFKKESGKVRLTINSYEVGTNKVTDGPYIFEKTANGKSNNNSEECWSLKDGYPCCKTTFTVIEVDENGKKWGFENNNWCGINGSNTSDSQCWATKYDYPCCKKTTEVIEKDEHGKWGFENNDWCGIVDSNSQTKSKCWASEFGYPCCKTTTEVIEKDEHGKWGFENKEWCGIVDSNSETKSKCWASEFNYPCCKTTSKVIEVNEYGKWGIENNDWCGIINDNNSNCWSIDLGYPCCIENNVVEVNENGKWGIENNNWCGIIEKKSSESCWASKLGFSCCKNTKDVVYRDSNGKWGVENNTWCGI</sequence>
<dbReference type="Gene3D" id="3.90.1220.10">
    <property type="entry name" value="Cellulose docking domain, dockering"/>
    <property type="match status" value="8"/>
</dbReference>
<dbReference type="AlphaFoldDB" id="A0A1Y2E5T2"/>
<proteinExistence type="inferred from homology"/>
<feature type="domain" description="CBM10" evidence="5">
    <location>
        <begin position="577"/>
        <end position="615"/>
    </location>
</feature>
<dbReference type="InterPro" id="IPR009034">
    <property type="entry name" value="Dockerin_dom_fun_sf"/>
</dbReference>
<keyword evidence="7" id="KW-1185">Reference proteome</keyword>
<dbReference type="InterPro" id="IPR008963">
    <property type="entry name" value="Purple_acid_Pase-like_N"/>
</dbReference>
<dbReference type="SUPFAM" id="SSF49363">
    <property type="entry name" value="Purple acid phosphatase, N-terminal domain"/>
    <property type="match status" value="1"/>
</dbReference>
<dbReference type="SUPFAM" id="SSF56300">
    <property type="entry name" value="Metallo-dependent phosphatases"/>
    <property type="match status" value="1"/>
</dbReference>
<dbReference type="Pfam" id="PF02013">
    <property type="entry name" value="CBM_10"/>
    <property type="match status" value="7"/>
</dbReference>
<dbReference type="Proteomes" id="UP000193920">
    <property type="component" value="Unassembled WGS sequence"/>
</dbReference>
<feature type="signal peptide" evidence="4">
    <location>
        <begin position="1"/>
        <end position="17"/>
    </location>
</feature>
<comment type="caution">
    <text evidence="6">The sequence shown here is derived from an EMBL/GenBank/DDBJ whole genome shotgun (WGS) entry which is preliminary data.</text>
</comment>
<feature type="domain" description="CBM10" evidence="5">
    <location>
        <begin position="623"/>
        <end position="660"/>
    </location>
</feature>
<dbReference type="InterPro" id="IPR029052">
    <property type="entry name" value="Metallo-depent_PP-like"/>
</dbReference>
<dbReference type="GO" id="GO:0046872">
    <property type="term" value="F:metal ion binding"/>
    <property type="evidence" value="ECO:0007669"/>
    <property type="project" value="InterPro"/>
</dbReference>
<dbReference type="GO" id="GO:0003993">
    <property type="term" value="F:acid phosphatase activity"/>
    <property type="evidence" value="ECO:0007669"/>
    <property type="project" value="UniProtKB-EC"/>
</dbReference>
<dbReference type="Pfam" id="PF16656">
    <property type="entry name" value="Pur_ac_phosph_N"/>
    <property type="match status" value="1"/>
</dbReference>
<feature type="domain" description="CBM10" evidence="5">
    <location>
        <begin position="669"/>
        <end position="706"/>
    </location>
</feature>
<comment type="catalytic activity">
    <reaction evidence="4">
        <text>a phosphate monoester + H2O = an alcohol + phosphate</text>
        <dbReference type="Rhea" id="RHEA:15017"/>
        <dbReference type="ChEBI" id="CHEBI:15377"/>
        <dbReference type="ChEBI" id="CHEBI:30879"/>
        <dbReference type="ChEBI" id="CHEBI:43474"/>
        <dbReference type="ChEBI" id="CHEBI:67140"/>
        <dbReference type="EC" id="3.1.3.2"/>
    </reaction>
</comment>
<evidence type="ECO:0000256" key="4">
    <source>
        <dbReference type="RuleBase" id="RU361203"/>
    </source>
</evidence>
<accession>A0A1Y2E5T2</accession>
<reference evidence="6 7" key="1">
    <citation type="submission" date="2016-08" db="EMBL/GenBank/DDBJ databases">
        <title>A Parts List for Fungal Cellulosomes Revealed by Comparative Genomics.</title>
        <authorList>
            <consortium name="DOE Joint Genome Institute"/>
            <person name="Haitjema C.H."/>
            <person name="Gilmore S.P."/>
            <person name="Henske J.K."/>
            <person name="Solomon K.V."/>
            <person name="De Groot R."/>
            <person name="Kuo A."/>
            <person name="Mondo S.J."/>
            <person name="Salamov A.A."/>
            <person name="Labutti K."/>
            <person name="Zhao Z."/>
            <person name="Chiniquy J."/>
            <person name="Barry K."/>
            <person name="Brewer H.M."/>
            <person name="Purvine S.O."/>
            <person name="Wright A.T."/>
            <person name="Boxma B."/>
            <person name="Van Alen T."/>
            <person name="Hackstein J.H."/>
            <person name="Baker S.E."/>
            <person name="Grigoriev I.V."/>
            <person name="O'Malley M.A."/>
        </authorList>
    </citation>
    <scope>NUCLEOTIDE SEQUENCE [LARGE SCALE GENOMIC DNA]</scope>
    <source>
        <strain evidence="6 7">G1</strain>
    </source>
</reference>
<dbReference type="Gene3D" id="2.60.40.380">
    <property type="entry name" value="Purple acid phosphatase-like, N-terminal"/>
    <property type="match status" value="1"/>
</dbReference>